<feature type="compositionally biased region" description="Polar residues" evidence="1">
    <location>
        <begin position="183"/>
        <end position="194"/>
    </location>
</feature>
<dbReference type="Pfam" id="PF17921">
    <property type="entry name" value="Integrase_H2C2"/>
    <property type="match status" value="1"/>
</dbReference>
<dbReference type="Proteomes" id="UP000729402">
    <property type="component" value="Unassembled WGS sequence"/>
</dbReference>
<dbReference type="AlphaFoldDB" id="A0A8J5UZN3"/>
<feature type="domain" description="Integrase catalytic" evidence="2">
    <location>
        <begin position="81"/>
        <end position="189"/>
    </location>
</feature>
<gene>
    <name evidence="3" type="ORF">GUJ93_ZPchr0001g32481</name>
</gene>
<evidence type="ECO:0000313" key="3">
    <source>
        <dbReference type="EMBL" id="KAG8051842.1"/>
    </source>
</evidence>
<name>A0A8J5UZN3_ZIZPA</name>
<reference evidence="3" key="2">
    <citation type="submission" date="2021-02" db="EMBL/GenBank/DDBJ databases">
        <authorList>
            <person name="Kimball J.A."/>
            <person name="Haas M.W."/>
            <person name="Macchietto M."/>
            <person name="Kono T."/>
            <person name="Duquette J."/>
            <person name="Shao M."/>
        </authorList>
    </citation>
    <scope>NUCLEOTIDE SEQUENCE</scope>
    <source>
        <tissue evidence="3">Fresh leaf tissue</tissue>
    </source>
</reference>
<dbReference type="OrthoDB" id="674670at2759"/>
<proteinExistence type="predicted"/>
<dbReference type="Pfam" id="PF00665">
    <property type="entry name" value="rve"/>
    <property type="match status" value="1"/>
</dbReference>
<dbReference type="PANTHER" id="PTHR37984">
    <property type="entry name" value="PROTEIN CBG26694"/>
    <property type="match status" value="1"/>
</dbReference>
<evidence type="ECO:0000313" key="4">
    <source>
        <dbReference type="Proteomes" id="UP000729402"/>
    </source>
</evidence>
<accession>A0A8J5UZN3</accession>
<protein>
    <recommendedName>
        <fullName evidence="2">Integrase catalytic domain-containing protein</fullName>
    </recommendedName>
</protein>
<dbReference type="InterPro" id="IPR050951">
    <property type="entry name" value="Retrovirus_Pol_polyprotein"/>
</dbReference>
<keyword evidence="4" id="KW-1185">Reference proteome</keyword>
<feature type="region of interest" description="Disordered" evidence="1">
    <location>
        <begin position="183"/>
        <end position="205"/>
    </location>
</feature>
<dbReference type="InterPro" id="IPR041588">
    <property type="entry name" value="Integrase_H2C2"/>
</dbReference>
<evidence type="ECO:0000259" key="2">
    <source>
        <dbReference type="PROSITE" id="PS50994"/>
    </source>
</evidence>
<dbReference type="GO" id="GO:0015074">
    <property type="term" value="P:DNA integration"/>
    <property type="evidence" value="ECO:0007669"/>
    <property type="project" value="InterPro"/>
</dbReference>
<reference evidence="3" key="1">
    <citation type="journal article" date="2021" name="bioRxiv">
        <title>Whole Genome Assembly and Annotation of Northern Wild Rice, Zizania palustris L., Supports a Whole Genome Duplication in the Zizania Genus.</title>
        <authorList>
            <person name="Haas M."/>
            <person name="Kono T."/>
            <person name="Macchietto M."/>
            <person name="Millas R."/>
            <person name="McGilp L."/>
            <person name="Shao M."/>
            <person name="Duquette J."/>
            <person name="Hirsch C.N."/>
            <person name="Kimball J."/>
        </authorList>
    </citation>
    <scope>NUCLEOTIDE SEQUENCE</scope>
    <source>
        <tissue evidence="3">Fresh leaf tissue</tissue>
    </source>
</reference>
<organism evidence="3 4">
    <name type="scientific">Zizania palustris</name>
    <name type="common">Northern wild rice</name>
    <dbReference type="NCBI Taxonomy" id="103762"/>
    <lineage>
        <taxon>Eukaryota</taxon>
        <taxon>Viridiplantae</taxon>
        <taxon>Streptophyta</taxon>
        <taxon>Embryophyta</taxon>
        <taxon>Tracheophyta</taxon>
        <taxon>Spermatophyta</taxon>
        <taxon>Magnoliopsida</taxon>
        <taxon>Liliopsida</taxon>
        <taxon>Poales</taxon>
        <taxon>Poaceae</taxon>
        <taxon>BOP clade</taxon>
        <taxon>Oryzoideae</taxon>
        <taxon>Oryzeae</taxon>
        <taxon>Zizaniinae</taxon>
        <taxon>Zizania</taxon>
    </lineage>
</organism>
<dbReference type="PROSITE" id="PS50994">
    <property type="entry name" value="INTEGRASE"/>
    <property type="match status" value="1"/>
</dbReference>
<evidence type="ECO:0000256" key="1">
    <source>
        <dbReference type="SAM" id="MobiDB-lite"/>
    </source>
</evidence>
<comment type="caution">
    <text evidence="3">The sequence shown here is derived from an EMBL/GenBank/DDBJ whole genome shotgun (WGS) entry which is preliminary data.</text>
</comment>
<dbReference type="EMBL" id="JAAALK010000288">
    <property type="protein sequence ID" value="KAG8051842.1"/>
    <property type="molecule type" value="Genomic_DNA"/>
</dbReference>
<dbReference type="PANTHER" id="PTHR37984:SF5">
    <property type="entry name" value="PROTEIN NYNRIN-LIKE"/>
    <property type="match status" value="1"/>
</dbReference>
<dbReference type="InterPro" id="IPR001584">
    <property type="entry name" value="Integrase_cat-core"/>
</dbReference>
<sequence>MDGLVTFNSRLYVPPSSPLLQELILVVHDNGHEGVQRTLHHLRRDCHSPNLQRVIQDFIRACVTCQRYKTDHLHPTGLLLPLPVPTAVCSDVGLDFIEALPRVGGKSVILTVVDRFSKYCHFIPLAHPYTAESVAQVFFAEIVRLHGVPQFMVSDRDPVFTSIFWHELMRLIGAKLHMSSAFHSQSDGQRGSKQSYHHVSPMFHG</sequence>